<dbReference type="InterPro" id="IPR019734">
    <property type="entry name" value="TPR_rpt"/>
</dbReference>
<dbReference type="RefSeq" id="WP_116567138.1">
    <property type="nucleotide sequence ID" value="NZ_QDKP01000034.1"/>
</dbReference>
<dbReference type="EMBL" id="QDKP01000034">
    <property type="protein sequence ID" value="PVM82836.1"/>
    <property type="molecule type" value="Genomic_DNA"/>
</dbReference>
<sequence>MTSEACPPDLLNGLLEALDEDDQRGLERLDALLLDYGADARLHFLRGSILAGLKRYEAAIAAIGKAVELDPDFAAARFQLGFLHYTSGDPQTAEQVWRPLAGLPETAPPRLFAQGLVQLARDEIEAGIATLEQGMALNHENPPMNGDMRLLINTIRAQLANAQDEPLSSTQLLLQRFDGAGVKH</sequence>
<keyword evidence="3" id="KW-1185">Reference proteome</keyword>
<name>A0A2T9JGP8_9CAUL</name>
<organism evidence="2 3">
    <name type="scientific">Caulobacter radicis</name>
    <dbReference type="NCBI Taxonomy" id="2172650"/>
    <lineage>
        <taxon>Bacteria</taxon>
        <taxon>Pseudomonadati</taxon>
        <taxon>Pseudomonadota</taxon>
        <taxon>Alphaproteobacteria</taxon>
        <taxon>Caulobacterales</taxon>
        <taxon>Caulobacteraceae</taxon>
        <taxon>Caulobacter</taxon>
    </lineage>
</organism>
<proteinExistence type="predicted"/>
<evidence type="ECO:0000313" key="2">
    <source>
        <dbReference type="EMBL" id="PVM82836.1"/>
    </source>
</evidence>
<feature type="repeat" description="TPR" evidence="1">
    <location>
        <begin position="40"/>
        <end position="73"/>
    </location>
</feature>
<accession>A0A2T9JGP8</accession>
<dbReference type="InterPro" id="IPR011990">
    <property type="entry name" value="TPR-like_helical_dom_sf"/>
</dbReference>
<dbReference type="Gene3D" id="1.25.40.10">
    <property type="entry name" value="Tetratricopeptide repeat domain"/>
    <property type="match status" value="1"/>
</dbReference>
<protein>
    <submittedName>
        <fullName evidence="2">Uncharacterized protein</fullName>
    </submittedName>
</protein>
<evidence type="ECO:0000313" key="3">
    <source>
        <dbReference type="Proteomes" id="UP000244913"/>
    </source>
</evidence>
<gene>
    <name evidence="2" type="ORF">DDF65_10925</name>
</gene>
<keyword evidence="1" id="KW-0802">TPR repeat</keyword>
<dbReference type="Proteomes" id="UP000244913">
    <property type="component" value="Unassembled WGS sequence"/>
</dbReference>
<dbReference type="AlphaFoldDB" id="A0A2T9JGP8"/>
<dbReference type="PROSITE" id="PS50005">
    <property type="entry name" value="TPR"/>
    <property type="match status" value="1"/>
</dbReference>
<dbReference type="SUPFAM" id="SSF48452">
    <property type="entry name" value="TPR-like"/>
    <property type="match status" value="1"/>
</dbReference>
<dbReference type="SMART" id="SM00028">
    <property type="entry name" value="TPR"/>
    <property type="match status" value="2"/>
</dbReference>
<evidence type="ECO:0000256" key="1">
    <source>
        <dbReference type="PROSITE-ProRule" id="PRU00339"/>
    </source>
</evidence>
<comment type="caution">
    <text evidence="2">The sequence shown here is derived from an EMBL/GenBank/DDBJ whole genome shotgun (WGS) entry which is preliminary data.</text>
</comment>
<dbReference type="Pfam" id="PF13414">
    <property type="entry name" value="TPR_11"/>
    <property type="match status" value="1"/>
</dbReference>
<reference evidence="2 3" key="1">
    <citation type="submission" date="2018-04" db="EMBL/GenBank/DDBJ databases">
        <title>The genome sequence of Caulobacter sp. 736.</title>
        <authorList>
            <person name="Gao J."/>
            <person name="Sun J."/>
        </authorList>
    </citation>
    <scope>NUCLEOTIDE SEQUENCE [LARGE SCALE GENOMIC DNA]</scope>
    <source>
        <strain evidence="2 3">736</strain>
    </source>
</reference>